<feature type="non-terminal residue" evidence="1">
    <location>
        <position position="178"/>
    </location>
</feature>
<proteinExistence type="predicted"/>
<name>A0A0G1XW70_9BACT</name>
<accession>A0A0G1XW70</accession>
<evidence type="ECO:0000313" key="1">
    <source>
        <dbReference type="EMBL" id="KKW35211.1"/>
    </source>
</evidence>
<reference evidence="1 2" key="1">
    <citation type="journal article" date="2015" name="Nature">
        <title>rRNA introns, odd ribosomes, and small enigmatic genomes across a large radiation of phyla.</title>
        <authorList>
            <person name="Brown C.T."/>
            <person name="Hug L.A."/>
            <person name="Thomas B.C."/>
            <person name="Sharon I."/>
            <person name="Castelle C.J."/>
            <person name="Singh A."/>
            <person name="Wilkins M.J."/>
            <person name="Williams K.H."/>
            <person name="Banfield J.F."/>
        </authorList>
    </citation>
    <scope>NUCLEOTIDE SEQUENCE [LARGE SCALE GENOMIC DNA]</scope>
</reference>
<dbReference type="EMBL" id="LCRO01000014">
    <property type="protein sequence ID" value="KKW35211.1"/>
    <property type="molecule type" value="Genomic_DNA"/>
</dbReference>
<evidence type="ECO:0000313" key="2">
    <source>
        <dbReference type="Proteomes" id="UP000034740"/>
    </source>
</evidence>
<dbReference type="SUPFAM" id="SSF49899">
    <property type="entry name" value="Concanavalin A-like lectins/glucanases"/>
    <property type="match status" value="1"/>
</dbReference>
<dbReference type="Proteomes" id="UP000034740">
    <property type="component" value="Unassembled WGS sequence"/>
</dbReference>
<organism evidence="1 2">
    <name type="scientific">Candidatus Adlerbacteria bacterium GW2011_GWA1_54_10</name>
    <dbReference type="NCBI Taxonomy" id="1618605"/>
    <lineage>
        <taxon>Bacteria</taxon>
        <taxon>Candidatus Adleribacteriota</taxon>
    </lineage>
</organism>
<gene>
    <name evidence="1" type="ORF">UY83_C0014G0001</name>
</gene>
<dbReference type="InterPro" id="IPR013320">
    <property type="entry name" value="ConA-like_dom_sf"/>
</dbReference>
<dbReference type="Gene3D" id="2.60.120.200">
    <property type="match status" value="1"/>
</dbReference>
<sequence length="178" mass="19320">MSLKSIITTALVLATALIIVLGWQPSTAASRKIMYRLAPTDSLYSSWTFEPNKVSGTSLTDDGTGNNGGTLVGSPTFVSGVVGRAMRLNGTTDFANITNFSEAQPDPFTLMAWFRTSVKSSTQYIVYNQFTAGLEQRAFSTIYINTSGYGNFMMQQESNPWASNVAANSVDLSDGEWH</sequence>
<protein>
    <submittedName>
        <fullName evidence="1">Uncharacterized protein</fullName>
    </submittedName>
</protein>
<dbReference type="AlphaFoldDB" id="A0A0G1XW70"/>
<comment type="caution">
    <text evidence="1">The sequence shown here is derived from an EMBL/GenBank/DDBJ whole genome shotgun (WGS) entry which is preliminary data.</text>
</comment>